<evidence type="ECO:0000313" key="3">
    <source>
        <dbReference type="Proteomes" id="UP000516072"/>
    </source>
</evidence>
<keyword evidence="1" id="KW-1133">Transmembrane helix</keyword>
<keyword evidence="3" id="KW-1185">Reference proteome</keyword>
<keyword evidence="1" id="KW-0812">Transmembrane</keyword>
<dbReference type="RefSeq" id="WP_197744003.1">
    <property type="nucleotide sequence ID" value="NZ_LR778175.1"/>
</dbReference>
<evidence type="ECO:0000313" key="2">
    <source>
        <dbReference type="EMBL" id="CAB1276717.1"/>
    </source>
</evidence>
<protein>
    <submittedName>
        <fullName evidence="2">Uncharacterized protein</fullName>
    </submittedName>
</protein>
<feature type="transmembrane region" description="Helical" evidence="1">
    <location>
        <begin position="202"/>
        <end position="219"/>
    </location>
</feature>
<keyword evidence="1" id="KW-0472">Membrane</keyword>
<dbReference type="AlphaFoldDB" id="A0A7G1QBL4"/>
<name>A0A7G1QBL4_9GAMM</name>
<organism evidence="2 3">
    <name type="scientific">Candidatus Nitrosacidococcus tergens</name>
    <dbReference type="NCBI Taxonomy" id="553981"/>
    <lineage>
        <taxon>Bacteria</taxon>
        <taxon>Pseudomonadati</taxon>
        <taxon>Pseudomonadota</taxon>
        <taxon>Gammaproteobacteria</taxon>
        <taxon>Chromatiales</taxon>
        <taxon>Chromatiaceae</taxon>
        <taxon>Candidatus Nitrosacidococcus</taxon>
    </lineage>
</organism>
<sequence>MTKKLLMLVLSIATSINIAYGTLIYNWVPNSQVLPSGDDIWITGGQIIIHGNSYQLGSNYNYSIPSSAWNSSSSALSGGGINMSDLQAEGLAPEISFSFDLMDKNGVKAIASFNGDTTKVGGSPNQSFNSFNVDLNLDNQLFGSINIQGIYNNIDFSTASENITVGADAGNFCGGNTTCGGGQTNALGLFTLAQSSSIPEPHVFWLFNIGFFILGWFYYRQPKVLFLSI</sequence>
<gene>
    <name evidence="2" type="ORF">NSCAC_1311</name>
</gene>
<accession>A0A7G1QBL4</accession>
<reference evidence="2 3" key="1">
    <citation type="submission" date="2020-03" db="EMBL/GenBank/DDBJ databases">
        <authorList>
            <person name="Picone N."/>
        </authorList>
    </citation>
    <scope>NUCLEOTIDE SEQUENCE [LARGE SCALE GENOMIC DNA]</scope>
    <source>
        <strain evidence="2">NSCAC1</strain>
    </source>
</reference>
<dbReference type="KEGG" id="ntg:NSCAC_1311"/>
<proteinExistence type="predicted"/>
<evidence type="ECO:0000256" key="1">
    <source>
        <dbReference type="SAM" id="Phobius"/>
    </source>
</evidence>
<dbReference type="Proteomes" id="UP000516072">
    <property type="component" value="Chromosome"/>
</dbReference>
<dbReference type="EMBL" id="LR778175">
    <property type="protein sequence ID" value="CAB1276717.1"/>
    <property type="molecule type" value="Genomic_DNA"/>
</dbReference>